<protein>
    <submittedName>
        <fullName evidence="3">Trypsin-like serine proteases, typically periplasmic, contain C-terminal PDZ domain</fullName>
    </submittedName>
</protein>
<name>E7C6N4_9GAMM</name>
<dbReference type="Gene3D" id="2.30.42.10">
    <property type="match status" value="1"/>
</dbReference>
<dbReference type="PANTHER" id="PTHR43343:SF3">
    <property type="entry name" value="PROTEASE DO-LIKE 8, CHLOROPLASTIC"/>
    <property type="match status" value="1"/>
</dbReference>
<dbReference type="PANTHER" id="PTHR43343">
    <property type="entry name" value="PEPTIDASE S12"/>
    <property type="match status" value="1"/>
</dbReference>
<evidence type="ECO:0000256" key="1">
    <source>
        <dbReference type="ARBA" id="ARBA00022670"/>
    </source>
</evidence>
<dbReference type="InterPro" id="IPR009003">
    <property type="entry name" value="Peptidase_S1_PA"/>
</dbReference>
<accession>E7C6N4</accession>
<proteinExistence type="predicted"/>
<dbReference type="GO" id="GO:0006508">
    <property type="term" value="P:proteolysis"/>
    <property type="evidence" value="ECO:0007669"/>
    <property type="project" value="UniProtKB-KW"/>
</dbReference>
<organism evidence="3">
    <name type="scientific">uncultured gamma proteobacterium HF0770_09E07</name>
    <dbReference type="NCBI Taxonomy" id="723576"/>
    <lineage>
        <taxon>Bacteria</taxon>
        <taxon>Pseudomonadati</taxon>
        <taxon>Pseudomonadota</taxon>
        <taxon>Gammaproteobacteria</taxon>
        <taxon>environmental samples</taxon>
    </lineage>
</organism>
<keyword evidence="1 3" id="KW-0645">Protease</keyword>
<dbReference type="InterPro" id="IPR001940">
    <property type="entry name" value="Peptidase_S1C"/>
</dbReference>
<dbReference type="Pfam" id="PF13365">
    <property type="entry name" value="Trypsin_2"/>
    <property type="match status" value="1"/>
</dbReference>
<reference evidence="3" key="1">
    <citation type="submission" date="2010-01" db="EMBL/GenBank/DDBJ databases">
        <title>Genome fragments of uncultured bacteria from the North Pacific subtropical Gyre.</title>
        <authorList>
            <person name="Pham V.D."/>
            <person name="Delong E.F."/>
        </authorList>
    </citation>
    <scope>NUCLEOTIDE SEQUENCE</scope>
</reference>
<dbReference type="Gene3D" id="2.40.10.120">
    <property type="match status" value="1"/>
</dbReference>
<sequence>MRNLFLLILFFGLFFGIQIVYFENSLNKNIQIDFEDVSKSIVSIESVSNTPQKKFGSGVIISKDGYIVTAFHILSGTLSSIKIDQEIYIANLIGFDEYADLAVLKINEENLRSIEFPDNFDFRIGETVFAIGNPYNLGISVSKGILSGTGRNFGNPYLDIIQTDAAINQGSSGGAIINSDGQLIGLSTSIASISGGSDGVGFALPAERVISIANEIIKYGRVNRAWIGDFKFKRGYYNKNNERLPALYVFGIDNSNINGGLKDGDIIIDIKGAEARWNILKASVNSILPGEILELTIDRSGEIIKLEIMTRERPNIPQVL</sequence>
<dbReference type="PRINTS" id="PR00834">
    <property type="entry name" value="PROTEASES2C"/>
</dbReference>
<dbReference type="GO" id="GO:0004252">
    <property type="term" value="F:serine-type endopeptidase activity"/>
    <property type="evidence" value="ECO:0007669"/>
    <property type="project" value="InterPro"/>
</dbReference>
<dbReference type="SUPFAM" id="SSF50494">
    <property type="entry name" value="Trypsin-like serine proteases"/>
    <property type="match status" value="1"/>
</dbReference>
<dbReference type="InterPro" id="IPR051201">
    <property type="entry name" value="Chloro_Bact_Ser_Proteases"/>
</dbReference>
<dbReference type="EMBL" id="GU568006">
    <property type="protein sequence ID" value="ADI23108.1"/>
    <property type="molecule type" value="Genomic_DNA"/>
</dbReference>
<dbReference type="InterPro" id="IPR036034">
    <property type="entry name" value="PDZ_sf"/>
</dbReference>
<evidence type="ECO:0000256" key="2">
    <source>
        <dbReference type="ARBA" id="ARBA00022801"/>
    </source>
</evidence>
<dbReference type="AlphaFoldDB" id="E7C6N4"/>
<evidence type="ECO:0000313" key="3">
    <source>
        <dbReference type="EMBL" id="ADI23108.1"/>
    </source>
</evidence>
<keyword evidence="2" id="KW-0378">Hydrolase</keyword>